<dbReference type="InterPro" id="IPR051397">
    <property type="entry name" value="Zn-ADH-like_protein"/>
</dbReference>
<proteinExistence type="predicted"/>
<dbReference type="AlphaFoldDB" id="A0A919DIX4"/>
<protein>
    <submittedName>
        <fullName evidence="2">NADPH:quinone reductase</fullName>
    </submittedName>
</protein>
<dbReference type="PANTHER" id="PTHR43677">
    <property type="entry name" value="SHORT-CHAIN DEHYDROGENASE/REDUCTASE"/>
    <property type="match status" value="1"/>
</dbReference>
<dbReference type="InterPro" id="IPR020843">
    <property type="entry name" value="ER"/>
</dbReference>
<sequence length="373" mass="38667">MRATPSPTAHAPAAPAASVAPYVTEVVLPGVVEPEGLTVRRRQLPAPGPGPGEVLLAMEATGVSFAEQQMRRGKYFDQPPFPFVPGYDLVGRVAATGPGTDPGLVGGRFAALTKTGGWASHTVVPAADLVPVPESVASADAETLVVNGVTAWQMLHRTAQVRAGDTVVVLGANGGVGSTLVQLARVAGARVLGTASPRHHDALRRLGVTPVDHRDPELYARLRGLAPDGVRAVFDHVGGEGVVESFRLLAPGGTLVSYGTASTRDVAGSSKAPVLKLFARLALWNALPNSRSAHFYNIWAGRRRPDAFRARLRADLGEVFALLADGGLTPQVAARVPLSRAAEALRLAESGTVTGKVVLVPDGGDAAGGHQRP</sequence>
<dbReference type="Pfam" id="PF13602">
    <property type="entry name" value="ADH_zinc_N_2"/>
    <property type="match status" value="1"/>
</dbReference>
<dbReference type="SMART" id="SM00829">
    <property type="entry name" value="PKS_ER"/>
    <property type="match status" value="1"/>
</dbReference>
<dbReference type="SUPFAM" id="SSF50129">
    <property type="entry name" value="GroES-like"/>
    <property type="match status" value="1"/>
</dbReference>
<feature type="domain" description="Enoyl reductase (ER)" evidence="1">
    <location>
        <begin position="36"/>
        <end position="359"/>
    </location>
</feature>
<dbReference type="Gene3D" id="3.90.180.10">
    <property type="entry name" value="Medium-chain alcohol dehydrogenases, catalytic domain"/>
    <property type="match status" value="1"/>
</dbReference>
<dbReference type="InterPro" id="IPR011032">
    <property type="entry name" value="GroES-like_sf"/>
</dbReference>
<evidence type="ECO:0000313" key="2">
    <source>
        <dbReference type="EMBL" id="GHE48900.1"/>
    </source>
</evidence>
<dbReference type="Proteomes" id="UP000608024">
    <property type="component" value="Unassembled WGS sequence"/>
</dbReference>
<dbReference type="GO" id="GO:0016491">
    <property type="term" value="F:oxidoreductase activity"/>
    <property type="evidence" value="ECO:0007669"/>
    <property type="project" value="InterPro"/>
</dbReference>
<reference evidence="2" key="1">
    <citation type="journal article" date="2014" name="Int. J. Syst. Evol. Microbiol.">
        <title>Complete genome sequence of Corynebacterium casei LMG S-19264T (=DSM 44701T), isolated from a smear-ripened cheese.</title>
        <authorList>
            <consortium name="US DOE Joint Genome Institute (JGI-PGF)"/>
            <person name="Walter F."/>
            <person name="Albersmeier A."/>
            <person name="Kalinowski J."/>
            <person name="Ruckert C."/>
        </authorList>
    </citation>
    <scope>NUCLEOTIDE SEQUENCE</scope>
    <source>
        <strain evidence="2">JCM 4784</strain>
    </source>
</reference>
<evidence type="ECO:0000313" key="3">
    <source>
        <dbReference type="Proteomes" id="UP000608024"/>
    </source>
</evidence>
<dbReference type="Pfam" id="PF08240">
    <property type="entry name" value="ADH_N"/>
    <property type="match status" value="1"/>
</dbReference>
<reference evidence="2" key="2">
    <citation type="submission" date="2020-09" db="EMBL/GenBank/DDBJ databases">
        <authorList>
            <person name="Sun Q."/>
            <person name="Ohkuma M."/>
        </authorList>
    </citation>
    <scope>NUCLEOTIDE SEQUENCE</scope>
    <source>
        <strain evidence="2">JCM 4784</strain>
    </source>
</reference>
<dbReference type="RefSeq" id="WP_190135318.1">
    <property type="nucleotide sequence ID" value="NZ_BNBT01000017.1"/>
</dbReference>
<dbReference type="PANTHER" id="PTHR43677:SF4">
    <property type="entry name" value="QUINONE OXIDOREDUCTASE-LIKE PROTEIN 2"/>
    <property type="match status" value="1"/>
</dbReference>
<accession>A0A919DIX4</accession>
<dbReference type="SUPFAM" id="SSF51735">
    <property type="entry name" value="NAD(P)-binding Rossmann-fold domains"/>
    <property type="match status" value="1"/>
</dbReference>
<dbReference type="EMBL" id="BNBT01000017">
    <property type="protein sequence ID" value="GHE48900.1"/>
    <property type="molecule type" value="Genomic_DNA"/>
</dbReference>
<dbReference type="InterPro" id="IPR013154">
    <property type="entry name" value="ADH-like_N"/>
</dbReference>
<keyword evidence="3" id="KW-1185">Reference proteome</keyword>
<dbReference type="Gene3D" id="3.40.50.720">
    <property type="entry name" value="NAD(P)-binding Rossmann-like Domain"/>
    <property type="match status" value="1"/>
</dbReference>
<dbReference type="InterPro" id="IPR036291">
    <property type="entry name" value="NAD(P)-bd_dom_sf"/>
</dbReference>
<comment type="caution">
    <text evidence="2">The sequence shown here is derived from an EMBL/GenBank/DDBJ whole genome shotgun (WGS) entry which is preliminary data.</text>
</comment>
<name>A0A919DIX4_9ACTN</name>
<dbReference type="CDD" id="cd08273">
    <property type="entry name" value="MDR8"/>
    <property type="match status" value="1"/>
</dbReference>
<gene>
    <name evidence="2" type="primary">qor</name>
    <name evidence="2" type="ORF">GCM10018785_18140</name>
</gene>
<evidence type="ECO:0000259" key="1">
    <source>
        <dbReference type="SMART" id="SM00829"/>
    </source>
</evidence>
<organism evidence="2 3">
    <name type="scientific">Streptomyces longispororuber</name>
    <dbReference type="NCBI Taxonomy" id="68230"/>
    <lineage>
        <taxon>Bacteria</taxon>
        <taxon>Bacillati</taxon>
        <taxon>Actinomycetota</taxon>
        <taxon>Actinomycetes</taxon>
        <taxon>Kitasatosporales</taxon>
        <taxon>Streptomycetaceae</taxon>
        <taxon>Streptomyces</taxon>
    </lineage>
</organism>